<reference evidence="2" key="1">
    <citation type="submission" date="2021-02" db="EMBL/GenBank/DDBJ databases">
        <authorList>
            <person name="Dougan E. K."/>
            <person name="Rhodes N."/>
            <person name="Thang M."/>
            <person name="Chan C."/>
        </authorList>
    </citation>
    <scope>NUCLEOTIDE SEQUENCE</scope>
</reference>
<dbReference type="SUPFAM" id="SSF53474">
    <property type="entry name" value="alpha/beta-Hydrolases"/>
    <property type="match status" value="1"/>
</dbReference>
<evidence type="ECO:0000313" key="2">
    <source>
        <dbReference type="EMBL" id="CAE8666011.1"/>
    </source>
</evidence>
<dbReference type="PANTHER" id="PTHR46438">
    <property type="entry name" value="ALPHA/BETA-HYDROLASES SUPERFAMILY PROTEIN"/>
    <property type="match status" value="1"/>
</dbReference>
<dbReference type="Pfam" id="PF00561">
    <property type="entry name" value="Abhydrolase_1"/>
    <property type="match status" value="1"/>
</dbReference>
<feature type="domain" description="AB hydrolase-1" evidence="1">
    <location>
        <begin position="1"/>
        <end position="45"/>
    </location>
</feature>
<protein>
    <recommendedName>
        <fullName evidence="1">AB hydrolase-1 domain-containing protein</fullName>
    </recommendedName>
</protein>
<dbReference type="InterPro" id="IPR000073">
    <property type="entry name" value="AB_hydrolase_1"/>
</dbReference>
<evidence type="ECO:0000313" key="3">
    <source>
        <dbReference type="Proteomes" id="UP000626109"/>
    </source>
</evidence>
<dbReference type="AlphaFoldDB" id="A0A813J2U9"/>
<dbReference type="InterPro" id="IPR029058">
    <property type="entry name" value="AB_hydrolase_fold"/>
</dbReference>
<gene>
    <name evidence="2" type="ORF">PGLA2088_LOCUS16119</name>
</gene>
<dbReference type="Proteomes" id="UP000626109">
    <property type="component" value="Unassembled WGS sequence"/>
</dbReference>
<evidence type="ECO:0000259" key="1">
    <source>
        <dbReference type="Pfam" id="PF00561"/>
    </source>
</evidence>
<feature type="non-terminal residue" evidence="2">
    <location>
        <position position="1"/>
    </location>
</feature>
<dbReference type="PANTHER" id="PTHR46438:SF12">
    <property type="entry name" value="ALPHA_BETA-HYDROLASES SUPERFAMILY PROTEIN"/>
    <property type="match status" value="1"/>
</dbReference>
<dbReference type="EMBL" id="CAJNNW010020280">
    <property type="protein sequence ID" value="CAE8666011.1"/>
    <property type="molecule type" value="Genomic_DNA"/>
</dbReference>
<comment type="caution">
    <text evidence="2">The sequence shown here is derived from an EMBL/GenBank/DDBJ whole genome shotgun (WGS) entry which is preliminary data.</text>
</comment>
<feature type="non-terminal residue" evidence="2">
    <location>
        <position position="105"/>
    </location>
</feature>
<accession>A0A813J2U9</accession>
<organism evidence="2 3">
    <name type="scientific">Polarella glacialis</name>
    <name type="common">Dinoflagellate</name>
    <dbReference type="NCBI Taxonomy" id="89957"/>
    <lineage>
        <taxon>Eukaryota</taxon>
        <taxon>Sar</taxon>
        <taxon>Alveolata</taxon>
        <taxon>Dinophyceae</taxon>
        <taxon>Suessiales</taxon>
        <taxon>Suessiaceae</taxon>
        <taxon>Polarella</taxon>
    </lineage>
</organism>
<name>A0A813J2U9_POLGL</name>
<dbReference type="Gene3D" id="3.40.50.1820">
    <property type="entry name" value="alpha/beta hydrolase"/>
    <property type="match status" value="1"/>
</dbReference>
<proteinExistence type="predicted"/>
<sequence>VLLIHGFGGNAEHWRKNGPELAAAGYEVYAVDLLGYGFSSKPDPRSTTPLRVDPSMPERFYNIPMWSEQMGSFLREVCGVKEESAGGQGAMVITNSVGSSVGLEL</sequence>